<feature type="region of interest" description="Disordered" evidence="1">
    <location>
        <begin position="1"/>
        <end position="34"/>
    </location>
</feature>
<dbReference type="AlphaFoldDB" id="A0A803PZZ3"/>
<reference evidence="2" key="2">
    <citation type="submission" date="2021-03" db="UniProtKB">
        <authorList>
            <consortium name="EnsemblPlants"/>
        </authorList>
    </citation>
    <scope>IDENTIFICATION</scope>
</reference>
<dbReference type="EnsemblPlants" id="evm.model.06.787">
    <property type="protein sequence ID" value="cds.evm.model.06.787"/>
    <property type="gene ID" value="evm.TU.06.787"/>
</dbReference>
<evidence type="ECO:0000256" key="1">
    <source>
        <dbReference type="SAM" id="MobiDB-lite"/>
    </source>
</evidence>
<dbReference type="EMBL" id="UZAU01000579">
    <property type="status" value="NOT_ANNOTATED_CDS"/>
    <property type="molecule type" value="Genomic_DNA"/>
</dbReference>
<evidence type="ECO:0000313" key="2">
    <source>
        <dbReference type="EnsemblPlants" id="cds.evm.model.06.787"/>
    </source>
</evidence>
<name>A0A803PZZ3_CANSA</name>
<evidence type="ECO:0000313" key="3">
    <source>
        <dbReference type="Proteomes" id="UP000596661"/>
    </source>
</evidence>
<dbReference type="Gramene" id="evm.model.06.787">
    <property type="protein sequence ID" value="cds.evm.model.06.787"/>
    <property type="gene ID" value="evm.TU.06.787"/>
</dbReference>
<feature type="compositionally biased region" description="Pro residues" evidence="1">
    <location>
        <begin position="1"/>
        <end position="12"/>
    </location>
</feature>
<sequence length="102" mass="11120">MDPRNPKNPPPSSAQAPTTSAPAPANPPWNPFQNSLHSSLTVKLDRSNFSALKSQVIPTIIGHGLDDILLGGVCAPERLVNGQTNPELTIWKRKDQLLLSWF</sequence>
<organism evidence="2 3">
    <name type="scientific">Cannabis sativa</name>
    <name type="common">Hemp</name>
    <name type="synonym">Marijuana</name>
    <dbReference type="NCBI Taxonomy" id="3483"/>
    <lineage>
        <taxon>Eukaryota</taxon>
        <taxon>Viridiplantae</taxon>
        <taxon>Streptophyta</taxon>
        <taxon>Embryophyta</taxon>
        <taxon>Tracheophyta</taxon>
        <taxon>Spermatophyta</taxon>
        <taxon>Magnoliopsida</taxon>
        <taxon>eudicotyledons</taxon>
        <taxon>Gunneridae</taxon>
        <taxon>Pentapetalae</taxon>
        <taxon>rosids</taxon>
        <taxon>fabids</taxon>
        <taxon>Rosales</taxon>
        <taxon>Cannabaceae</taxon>
        <taxon>Cannabis</taxon>
    </lineage>
</organism>
<protein>
    <submittedName>
        <fullName evidence="2">Uncharacterized protein</fullName>
    </submittedName>
</protein>
<feature type="compositionally biased region" description="Low complexity" evidence="1">
    <location>
        <begin position="13"/>
        <end position="23"/>
    </location>
</feature>
<proteinExistence type="predicted"/>
<reference evidence="2" key="1">
    <citation type="submission" date="2018-11" db="EMBL/GenBank/DDBJ databases">
        <authorList>
            <person name="Grassa J C."/>
        </authorList>
    </citation>
    <scope>NUCLEOTIDE SEQUENCE [LARGE SCALE GENOMIC DNA]</scope>
</reference>
<keyword evidence="3" id="KW-1185">Reference proteome</keyword>
<accession>A0A803PZZ3</accession>
<dbReference type="Proteomes" id="UP000596661">
    <property type="component" value="Chromosome 6"/>
</dbReference>